<dbReference type="SUPFAM" id="SSF52058">
    <property type="entry name" value="L domain-like"/>
    <property type="match status" value="1"/>
</dbReference>
<evidence type="ECO:0000313" key="5">
    <source>
        <dbReference type="Proteomes" id="UP000008810"/>
    </source>
</evidence>
<dbReference type="EnsemblPlants" id="PNT72044">
    <property type="protein sequence ID" value="PNT72044"/>
    <property type="gene ID" value="BRADI_2g38844v3"/>
</dbReference>
<keyword evidence="1" id="KW-0677">Repeat</keyword>
<dbReference type="PANTHER" id="PTHR47186">
    <property type="entry name" value="LEUCINE-RICH REPEAT-CONTAINING PROTEIN 57"/>
    <property type="match status" value="1"/>
</dbReference>
<dbReference type="Proteomes" id="UP000008810">
    <property type="component" value="Chromosome 2"/>
</dbReference>
<dbReference type="Gene3D" id="3.80.10.10">
    <property type="entry name" value="Ribonuclease Inhibitor"/>
    <property type="match status" value="1"/>
</dbReference>
<dbReference type="EMBL" id="CM000881">
    <property type="protein sequence ID" value="PNT72044.1"/>
    <property type="molecule type" value="Genomic_DNA"/>
</dbReference>
<feature type="domain" description="Disease resistance R13L4/SHOC-2-like LRR" evidence="2">
    <location>
        <begin position="3"/>
        <end position="227"/>
    </location>
</feature>
<dbReference type="ExpressionAtlas" id="A0A2K2DCN7">
    <property type="expression patterns" value="baseline"/>
</dbReference>
<evidence type="ECO:0000259" key="2">
    <source>
        <dbReference type="Pfam" id="PF23598"/>
    </source>
</evidence>
<reference evidence="3" key="2">
    <citation type="submission" date="2017-06" db="EMBL/GenBank/DDBJ databases">
        <title>WGS assembly of Brachypodium distachyon.</title>
        <authorList>
            <consortium name="The International Brachypodium Initiative"/>
            <person name="Lucas S."/>
            <person name="Harmon-Smith M."/>
            <person name="Lail K."/>
            <person name="Tice H."/>
            <person name="Grimwood J."/>
            <person name="Bruce D."/>
            <person name="Barry K."/>
            <person name="Shu S."/>
            <person name="Lindquist E."/>
            <person name="Wang M."/>
            <person name="Pitluck S."/>
            <person name="Vogel J.P."/>
            <person name="Garvin D.F."/>
            <person name="Mockler T.C."/>
            <person name="Schmutz J."/>
            <person name="Rokhsar D."/>
            <person name="Bevan M.W."/>
        </authorList>
    </citation>
    <scope>NUCLEOTIDE SEQUENCE</scope>
    <source>
        <strain evidence="3">Bd21</strain>
    </source>
</reference>
<proteinExistence type="predicted"/>
<protein>
    <recommendedName>
        <fullName evidence="2">Disease resistance R13L4/SHOC-2-like LRR domain-containing protein</fullName>
    </recommendedName>
</protein>
<reference evidence="4" key="3">
    <citation type="submission" date="2018-08" db="UniProtKB">
        <authorList>
            <consortium name="EnsemblPlants"/>
        </authorList>
    </citation>
    <scope>IDENTIFICATION</scope>
    <source>
        <strain evidence="4">cv. Bd21</strain>
    </source>
</reference>
<organism evidence="3">
    <name type="scientific">Brachypodium distachyon</name>
    <name type="common">Purple false brome</name>
    <name type="synonym">Trachynia distachya</name>
    <dbReference type="NCBI Taxonomy" id="15368"/>
    <lineage>
        <taxon>Eukaryota</taxon>
        <taxon>Viridiplantae</taxon>
        <taxon>Streptophyta</taxon>
        <taxon>Embryophyta</taxon>
        <taxon>Tracheophyta</taxon>
        <taxon>Spermatophyta</taxon>
        <taxon>Magnoliopsida</taxon>
        <taxon>Liliopsida</taxon>
        <taxon>Poales</taxon>
        <taxon>Poaceae</taxon>
        <taxon>BOP clade</taxon>
        <taxon>Pooideae</taxon>
        <taxon>Stipodae</taxon>
        <taxon>Brachypodieae</taxon>
        <taxon>Brachypodium</taxon>
    </lineage>
</organism>
<dbReference type="PANTHER" id="PTHR47186:SF57">
    <property type="entry name" value="OS02G0478300 PROTEIN"/>
    <property type="match status" value="1"/>
</dbReference>
<evidence type="ECO:0000256" key="1">
    <source>
        <dbReference type="ARBA" id="ARBA00022737"/>
    </source>
</evidence>
<reference evidence="3 4" key="1">
    <citation type="journal article" date="2010" name="Nature">
        <title>Genome sequencing and analysis of the model grass Brachypodium distachyon.</title>
        <authorList>
            <consortium name="International Brachypodium Initiative"/>
        </authorList>
    </citation>
    <scope>NUCLEOTIDE SEQUENCE [LARGE SCALE GENOMIC DNA]</scope>
    <source>
        <strain evidence="3 4">Bd21</strain>
    </source>
</reference>
<dbReference type="Pfam" id="PF23598">
    <property type="entry name" value="LRR_14"/>
    <property type="match status" value="1"/>
</dbReference>
<dbReference type="InterPro" id="IPR032675">
    <property type="entry name" value="LRR_dom_sf"/>
</dbReference>
<accession>A0A2K2DCN7</accession>
<evidence type="ECO:0000313" key="4">
    <source>
        <dbReference type="EnsemblPlants" id="PNT72044"/>
    </source>
</evidence>
<dbReference type="OrthoDB" id="694143at2759"/>
<name>A0A2K2DCN7_BRADI</name>
<evidence type="ECO:0000313" key="3">
    <source>
        <dbReference type="EMBL" id="PNT72044.1"/>
    </source>
</evidence>
<sequence length="239" mass="26697">MVLKFLEGLTLGVVNIARGNGKATLNELKELTQLRKLGVSGVSGKQQGVVVCHCWSQSTSISVRESVRNLAKLDGSLCEGLLPPSCLESLKMWGRLVRVTSWIHQLQNLSKLTLERSMLGQDDAIHALGVLPNLAVLRLKRWSFDGKQLHFQGSSFPSLVVLELEGLFKLESVLFEEEAMPRLELLQVDRCLLKEISGLAVLTSLREVRLGDYVRDALKEKVQRQQVAEHLKHVRVNLS</sequence>
<dbReference type="STRING" id="15368.A0A2K2DCN7"/>
<dbReference type="InterPro" id="IPR055414">
    <property type="entry name" value="LRR_R13L4/SHOC2-like"/>
</dbReference>
<gene>
    <name evidence="3" type="ORF">BRADI_2g38844v3</name>
</gene>
<dbReference type="Gramene" id="PNT72044">
    <property type="protein sequence ID" value="PNT72044"/>
    <property type="gene ID" value="BRADI_2g38844v3"/>
</dbReference>
<dbReference type="InParanoid" id="A0A2K2DCN7"/>
<keyword evidence="5" id="KW-1185">Reference proteome</keyword>
<dbReference type="AlphaFoldDB" id="A0A2K2DCN7"/>